<evidence type="ECO:0000259" key="14">
    <source>
        <dbReference type="PROSITE" id="PS50980"/>
    </source>
</evidence>
<evidence type="ECO:0000256" key="8">
    <source>
        <dbReference type="ARBA" id="ARBA00022833"/>
    </source>
</evidence>
<keyword evidence="13" id="KW-0963">Cytoplasm</keyword>
<evidence type="ECO:0000256" key="13">
    <source>
        <dbReference type="HAMAP-Rule" id="MF_01395"/>
    </source>
</evidence>
<keyword evidence="8 13" id="KW-0862">Zinc</keyword>
<feature type="domain" description="CoA carboxyltransferase N-terminal" evidence="14">
    <location>
        <begin position="32"/>
        <end position="295"/>
    </location>
</feature>
<keyword evidence="5 13" id="KW-0547">Nucleotide-binding</keyword>
<dbReference type="Gene3D" id="3.90.226.10">
    <property type="entry name" value="2-enoyl-CoA Hydratase, Chain A, domain 1"/>
    <property type="match status" value="1"/>
</dbReference>
<dbReference type="PANTHER" id="PTHR42995">
    <property type="entry name" value="ACETYL-COENZYME A CARBOXYLASE CARBOXYL TRANSFERASE SUBUNIT BETA, CHLOROPLASTIC"/>
    <property type="match status" value="1"/>
</dbReference>
<dbReference type="InterPro" id="IPR000438">
    <property type="entry name" value="Acetyl_CoA_COase_Trfase_b_su"/>
</dbReference>
<dbReference type="RefSeq" id="WP_026395813.1">
    <property type="nucleotide sequence ID" value="NZ_WJBE01000003.1"/>
</dbReference>
<dbReference type="InterPro" id="IPR041010">
    <property type="entry name" value="Znf-ACC"/>
</dbReference>
<comment type="subunit">
    <text evidence="13">Acetyl-CoA carboxylase is a heterohexamer composed of biotin carboxyl carrier protein (AccB), biotin carboxylase (AccC) and two subunits each of ACCase subunit alpha (AccA) and ACCase subunit beta (AccD).</text>
</comment>
<keyword evidence="6 13" id="KW-0863">Zinc-finger</keyword>
<keyword evidence="10 13" id="KW-0443">Lipid metabolism</keyword>
<feature type="binding site" evidence="13">
    <location>
        <position position="58"/>
    </location>
    <ligand>
        <name>Zn(2+)</name>
        <dbReference type="ChEBI" id="CHEBI:29105"/>
    </ligand>
</feature>
<keyword evidence="15" id="KW-0436">Ligase</keyword>
<dbReference type="GO" id="GO:0003989">
    <property type="term" value="F:acetyl-CoA carboxylase activity"/>
    <property type="evidence" value="ECO:0007669"/>
    <property type="project" value="UniProtKB-EC"/>
</dbReference>
<name>A0ABR6YUI3_9FIRM</name>
<feature type="zinc finger region" description="C4-type" evidence="13">
    <location>
        <begin position="36"/>
        <end position="58"/>
    </location>
</feature>
<feature type="binding site" evidence="13">
    <location>
        <position position="55"/>
    </location>
    <ligand>
        <name>Zn(2+)</name>
        <dbReference type="ChEBI" id="CHEBI:29105"/>
    </ligand>
</feature>
<dbReference type="InterPro" id="IPR029045">
    <property type="entry name" value="ClpP/crotonase-like_dom_sf"/>
</dbReference>
<organism evidence="15 16">
    <name type="scientific">Acetobacterium malicum</name>
    <dbReference type="NCBI Taxonomy" id="52692"/>
    <lineage>
        <taxon>Bacteria</taxon>
        <taxon>Bacillati</taxon>
        <taxon>Bacillota</taxon>
        <taxon>Clostridia</taxon>
        <taxon>Eubacteriales</taxon>
        <taxon>Eubacteriaceae</taxon>
        <taxon>Acetobacterium</taxon>
    </lineage>
</organism>
<evidence type="ECO:0000256" key="1">
    <source>
        <dbReference type="ARBA" id="ARBA00004496"/>
    </source>
</evidence>
<dbReference type="EC" id="2.1.3.15" evidence="13"/>
<evidence type="ECO:0000256" key="3">
    <source>
        <dbReference type="ARBA" id="ARBA00022679"/>
    </source>
</evidence>
<dbReference type="SUPFAM" id="SSF52096">
    <property type="entry name" value="ClpP/crotonase"/>
    <property type="match status" value="1"/>
</dbReference>
<dbReference type="EMBL" id="WJBE01000003">
    <property type="protein sequence ID" value="MBC3898830.1"/>
    <property type="molecule type" value="Genomic_DNA"/>
</dbReference>
<dbReference type="InterPro" id="IPR011762">
    <property type="entry name" value="COA_CT_N"/>
</dbReference>
<reference evidence="15 16" key="1">
    <citation type="journal article" date="2020" name="mSystems">
        <title>Defining Genomic and Predicted Metabolic Features of the Acetobacterium Genus.</title>
        <authorList>
            <person name="Ross D.E."/>
            <person name="Marshall C.W."/>
            <person name="Gulliver D."/>
            <person name="May H.D."/>
            <person name="Norman R.S."/>
        </authorList>
    </citation>
    <scope>NUCLEOTIDE SEQUENCE [LARGE SCALE GENOMIC DNA]</scope>
    <source>
        <strain evidence="15 16">DSM 4132</strain>
    </source>
</reference>
<comment type="cofactor">
    <cofactor evidence="13">
        <name>Zn(2+)</name>
        <dbReference type="ChEBI" id="CHEBI:29105"/>
    </cofactor>
    <text evidence="13">Binds 1 zinc ion per subunit.</text>
</comment>
<protein>
    <recommendedName>
        <fullName evidence="13">Acetyl-coenzyme A carboxylase carboxyl transferase subunit beta</fullName>
        <shortName evidence="13">ACCase subunit beta</shortName>
        <shortName evidence="13">Acetyl-CoA carboxylase carboxyltransferase subunit beta</shortName>
        <ecNumber evidence="13">2.1.3.15</ecNumber>
    </recommendedName>
</protein>
<dbReference type="NCBIfam" id="TIGR00515">
    <property type="entry name" value="accD"/>
    <property type="match status" value="1"/>
</dbReference>
<evidence type="ECO:0000256" key="10">
    <source>
        <dbReference type="ARBA" id="ARBA00023098"/>
    </source>
</evidence>
<evidence type="ECO:0000313" key="15">
    <source>
        <dbReference type="EMBL" id="MBC3898830.1"/>
    </source>
</evidence>
<dbReference type="Pfam" id="PF17848">
    <property type="entry name" value="Zn_ribbon_ACC"/>
    <property type="match status" value="1"/>
</dbReference>
<evidence type="ECO:0000256" key="6">
    <source>
        <dbReference type="ARBA" id="ARBA00022771"/>
    </source>
</evidence>
<keyword evidence="11 13" id="KW-0275">Fatty acid biosynthesis</keyword>
<dbReference type="PRINTS" id="PR01070">
    <property type="entry name" value="ACCCTRFRASEB"/>
</dbReference>
<keyword evidence="4 13" id="KW-0479">Metal-binding</keyword>
<evidence type="ECO:0000256" key="12">
    <source>
        <dbReference type="ARBA" id="ARBA00025280"/>
    </source>
</evidence>
<gene>
    <name evidence="13" type="primary">accD</name>
    <name evidence="15" type="ORF">GH811_04270</name>
</gene>
<dbReference type="HAMAP" id="MF_01395">
    <property type="entry name" value="AcetylCoA_CT_beta"/>
    <property type="match status" value="1"/>
</dbReference>
<proteinExistence type="inferred from homology"/>
<dbReference type="PROSITE" id="PS50980">
    <property type="entry name" value="COA_CT_NTER"/>
    <property type="match status" value="1"/>
</dbReference>
<dbReference type="InterPro" id="IPR034733">
    <property type="entry name" value="AcCoA_carboxyl_beta"/>
</dbReference>
<keyword evidence="16" id="KW-1185">Reference proteome</keyword>
<evidence type="ECO:0000256" key="11">
    <source>
        <dbReference type="ARBA" id="ARBA00023160"/>
    </source>
</evidence>
<comment type="subcellular location">
    <subcellularLocation>
        <location evidence="1 13">Cytoplasm</location>
    </subcellularLocation>
</comment>
<comment type="caution">
    <text evidence="15">The sequence shown here is derived from an EMBL/GenBank/DDBJ whole genome shotgun (WGS) entry which is preliminary data.</text>
</comment>
<comment type="function">
    <text evidence="12 13">Component of the acetyl coenzyme A carboxylase (ACC) complex. Biotin carboxylase (BC) catalyzes the carboxylation of biotin on its carrier protein (BCCP) and then the CO(2) group is transferred by the transcarboxylase to acetyl-CoA to form malonyl-CoA.</text>
</comment>
<sequence length="295" mass="32817">MLSKGLFKKPKNELEAQHRIKRKTDPAIPSELCRSCPSCKQLSFTSDLENNFHVCPKCGHHFRINARQRLNMIIDQDTFVEQHHELSSTNRLEFPGYDEKLEQATLFSHENEGVIIGTGKIDNHKVALFVMEATFMMGSMGQVVGEKITLIFEYALKHRLPVIGYTVSGGARMQEGMLALMQMAKTSGAVKRHNDAGLLYLTILTDPTTGGVTASFAMEGDIILAEPEALIAFAGPRVIEQTIRQRLPKGFQRAEFLLEKGFVDAIVPRSIQKDTVKRLLTLHGIPKGGDQNGSI</sequence>
<keyword evidence="7 13" id="KW-0276">Fatty acid metabolism</keyword>
<feature type="binding site" evidence="13">
    <location>
        <position position="39"/>
    </location>
    <ligand>
        <name>Zn(2+)</name>
        <dbReference type="ChEBI" id="CHEBI:29105"/>
    </ligand>
</feature>
<keyword evidence="3 13" id="KW-0808">Transferase</keyword>
<accession>A0ABR6YUI3</accession>
<comment type="catalytic activity">
    <reaction evidence="13">
        <text>N(6)-carboxybiotinyl-L-lysyl-[protein] + acetyl-CoA = N(6)-biotinyl-L-lysyl-[protein] + malonyl-CoA</text>
        <dbReference type="Rhea" id="RHEA:54728"/>
        <dbReference type="Rhea" id="RHEA-COMP:10505"/>
        <dbReference type="Rhea" id="RHEA-COMP:10506"/>
        <dbReference type="ChEBI" id="CHEBI:57288"/>
        <dbReference type="ChEBI" id="CHEBI:57384"/>
        <dbReference type="ChEBI" id="CHEBI:83144"/>
        <dbReference type="ChEBI" id="CHEBI:83145"/>
        <dbReference type="EC" id="2.1.3.15"/>
    </reaction>
</comment>
<evidence type="ECO:0000256" key="7">
    <source>
        <dbReference type="ARBA" id="ARBA00022832"/>
    </source>
</evidence>
<comment type="pathway">
    <text evidence="13">Lipid metabolism; malonyl-CoA biosynthesis; malonyl-CoA from acetyl-CoA: step 1/1.</text>
</comment>
<keyword evidence="2 13" id="KW-0444">Lipid biosynthesis</keyword>
<evidence type="ECO:0000256" key="2">
    <source>
        <dbReference type="ARBA" id="ARBA00022516"/>
    </source>
</evidence>
<feature type="binding site" evidence="13">
    <location>
        <position position="36"/>
    </location>
    <ligand>
        <name>Zn(2+)</name>
        <dbReference type="ChEBI" id="CHEBI:29105"/>
    </ligand>
</feature>
<evidence type="ECO:0000313" key="16">
    <source>
        <dbReference type="Proteomes" id="UP000622405"/>
    </source>
</evidence>
<comment type="similarity">
    <text evidence="13">Belongs to the AccD/PCCB family.</text>
</comment>
<dbReference type="PANTHER" id="PTHR42995:SF5">
    <property type="entry name" value="ACETYL-COENZYME A CARBOXYLASE CARBOXYL TRANSFERASE SUBUNIT BETA, CHLOROPLASTIC"/>
    <property type="match status" value="1"/>
</dbReference>
<dbReference type="Pfam" id="PF01039">
    <property type="entry name" value="Carboxyl_trans"/>
    <property type="match status" value="1"/>
</dbReference>
<evidence type="ECO:0000256" key="4">
    <source>
        <dbReference type="ARBA" id="ARBA00022723"/>
    </source>
</evidence>
<evidence type="ECO:0000256" key="5">
    <source>
        <dbReference type="ARBA" id="ARBA00022741"/>
    </source>
</evidence>
<evidence type="ECO:0000256" key="9">
    <source>
        <dbReference type="ARBA" id="ARBA00022840"/>
    </source>
</evidence>
<keyword evidence="9 13" id="KW-0067">ATP-binding</keyword>
<dbReference type="Proteomes" id="UP000622405">
    <property type="component" value="Unassembled WGS sequence"/>
</dbReference>